<accession>A0A3L9YA46</accession>
<evidence type="ECO:0000313" key="2">
    <source>
        <dbReference type="Proteomes" id="UP000281343"/>
    </source>
</evidence>
<proteinExistence type="predicted"/>
<protein>
    <submittedName>
        <fullName evidence="1">Uncharacterized protein</fullName>
    </submittedName>
</protein>
<dbReference type="EMBL" id="RCNT01000001">
    <property type="protein sequence ID" value="RMA44158.1"/>
    <property type="molecule type" value="Genomic_DNA"/>
</dbReference>
<evidence type="ECO:0000313" key="1">
    <source>
        <dbReference type="EMBL" id="RMA44158.1"/>
    </source>
</evidence>
<reference evidence="1 2" key="1">
    <citation type="submission" date="2018-10" db="EMBL/GenBank/DDBJ databases">
        <authorList>
            <person name="Jung H.S."/>
            <person name="Jeon C.O."/>
        </authorList>
    </citation>
    <scope>NUCLEOTIDE SEQUENCE [LARGE SCALE GENOMIC DNA]</scope>
    <source>
        <strain evidence="1 2">MA-7-27</strain>
    </source>
</reference>
<dbReference type="Proteomes" id="UP000281343">
    <property type="component" value="Unassembled WGS sequence"/>
</dbReference>
<dbReference type="OrthoDB" id="8374028at2"/>
<sequence>MAVVVSTAASSHANGFGEAQGFQFRSSAERQTLILQEQVRLQFRGSGSALGGQGVGQTGNQTTITINGNGNNTIDLMQDNSGDQSIVEVDGNDNQTNGASPSAVISGAAATLMATP</sequence>
<dbReference type="RefSeq" id="WP_121896748.1">
    <property type="nucleotide sequence ID" value="NZ_RCNT01000001.1"/>
</dbReference>
<dbReference type="AlphaFoldDB" id="A0A3L9YA46"/>
<comment type="caution">
    <text evidence="1">The sequence shown here is derived from an EMBL/GenBank/DDBJ whole genome shotgun (WGS) entry which is preliminary data.</text>
</comment>
<gene>
    <name evidence="1" type="ORF">D9R08_04485</name>
</gene>
<keyword evidence="2" id="KW-1185">Reference proteome</keyword>
<name>A0A3L9YA46_9RHOB</name>
<organism evidence="1 2">
    <name type="scientific">Rhodophyticola porphyridii</name>
    <dbReference type="NCBI Taxonomy" id="1852017"/>
    <lineage>
        <taxon>Bacteria</taxon>
        <taxon>Pseudomonadati</taxon>
        <taxon>Pseudomonadota</taxon>
        <taxon>Alphaproteobacteria</taxon>
        <taxon>Rhodobacterales</taxon>
        <taxon>Roseobacteraceae</taxon>
        <taxon>Rhodophyticola</taxon>
    </lineage>
</organism>